<evidence type="ECO:0000256" key="1">
    <source>
        <dbReference type="ARBA" id="ARBA00022853"/>
    </source>
</evidence>
<dbReference type="PANTHER" id="PTHR22970">
    <property type="entry name" value="AT-RICH INTERACTIVE DOMAIN-CONTAINING PROTEIN 2"/>
    <property type="match status" value="1"/>
</dbReference>
<reference evidence="6" key="1">
    <citation type="journal article" date="2021" name="Open Biol.">
        <title>Shared evolutionary footprints suggest mitochondrial oxidative damage underlies multiple complex I losses in fungi.</title>
        <authorList>
            <person name="Schikora-Tamarit M.A."/>
            <person name="Marcet-Houben M."/>
            <person name="Nosek J."/>
            <person name="Gabaldon T."/>
        </authorList>
    </citation>
    <scope>NUCLEOTIDE SEQUENCE</scope>
    <source>
        <strain evidence="6">NCAIM Y.01608</strain>
    </source>
</reference>
<evidence type="ECO:0000256" key="3">
    <source>
        <dbReference type="ARBA" id="ARBA00023163"/>
    </source>
</evidence>
<evidence type="ECO:0000256" key="4">
    <source>
        <dbReference type="ARBA" id="ARBA00023242"/>
    </source>
</evidence>
<dbReference type="EMBL" id="JAEUBD010001178">
    <property type="protein sequence ID" value="KAH3664463.1"/>
    <property type="molecule type" value="Genomic_DNA"/>
</dbReference>
<comment type="caution">
    <text evidence="6">The sequence shown here is derived from an EMBL/GenBank/DDBJ whole genome shotgun (WGS) entry which is preliminary data.</text>
</comment>
<reference evidence="6" key="2">
    <citation type="submission" date="2021-01" db="EMBL/GenBank/DDBJ databases">
        <authorList>
            <person name="Schikora-Tamarit M.A."/>
        </authorList>
    </citation>
    <scope>NUCLEOTIDE SEQUENCE</scope>
    <source>
        <strain evidence="6">NCAIM Y.01608</strain>
    </source>
</reference>
<name>A0A9P8P285_9ASCO</name>
<proteinExistence type="predicted"/>
<evidence type="ECO:0000313" key="6">
    <source>
        <dbReference type="EMBL" id="KAH3664463.1"/>
    </source>
</evidence>
<keyword evidence="4" id="KW-0539">Nucleus</keyword>
<sequence>MYNIKSYTPPSHESRNGSEMPIVTPVRVMPLEPVASRDQEMRFLDSNRQLKNDVYNYYNVSGTNYKGPPEVERIQLAFESGIDEEIDYYLGHLVFISKDNPELLKFKSGFAFLIEPLSRFFDCKAFDPQAENGDINRSLDAALIIRNTVQDIDNSQVISMNFKIKEVLMKIVNHPVILDNCFTSESYEQLKELLRYSMDIIEAISSYLAPAPLEDPMFLSLTNLLQTVQDRSVIITALRSLSRLMYNTRKEGDAADHLDDELVDRVVSYLAFAVNEDNDNDELLITALDFLYQFILPGRSAKLLKNPTNCFVLQTFLPRLLTYKQKYKTEFTQEMPMLKLAKRSKEESPANPPTLPENLIASLNNLPEPNRATAWMRCSYRATEEGDVTQISLWRSYEAQFQKYSSAGSNLRLLPAVDFIKNVQHAFPNSNAMVLTLPDGTRKFIIKGIEPRAVPVDIDQGKVEALTDRATASDRGGSTKNNMQEPYHPVPYSFNDSLALTEINTSASLLITELLATKKGQELFVGHKEKLLDSVLKVPKLLPYIHEALQKLNY</sequence>
<dbReference type="Proteomes" id="UP000788993">
    <property type="component" value="Unassembled WGS sequence"/>
</dbReference>
<evidence type="ECO:0000259" key="5">
    <source>
        <dbReference type="PROSITE" id="PS51526"/>
    </source>
</evidence>
<keyword evidence="2" id="KW-0805">Transcription regulation</keyword>
<dbReference type="InterPro" id="IPR052406">
    <property type="entry name" value="Chromatin_Remodeling_Comp"/>
</dbReference>
<evidence type="ECO:0000256" key="2">
    <source>
        <dbReference type="ARBA" id="ARBA00023015"/>
    </source>
</evidence>
<dbReference type="PANTHER" id="PTHR22970:SF14">
    <property type="entry name" value="AT-RICH INTERACTIVE DOMAIN-CONTAINING PROTEIN 2"/>
    <property type="match status" value="1"/>
</dbReference>
<dbReference type="GO" id="GO:0006325">
    <property type="term" value="P:chromatin organization"/>
    <property type="evidence" value="ECO:0007669"/>
    <property type="project" value="UniProtKB-KW"/>
</dbReference>
<accession>A0A9P8P285</accession>
<dbReference type="InterPro" id="IPR016024">
    <property type="entry name" value="ARM-type_fold"/>
</dbReference>
<protein>
    <recommendedName>
        <fullName evidence="5">RFX-type winged-helix domain-containing protein</fullName>
    </recommendedName>
</protein>
<dbReference type="SUPFAM" id="SSF48371">
    <property type="entry name" value="ARM repeat"/>
    <property type="match status" value="1"/>
</dbReference>
<gene>
    <name evidence="6" type="ORF">OGATHE_003278</name>
</gene>
<dbReference type="PROSITE" id="PS51526">
    <property type="entry name" value="RFX_DBD"/>
    <property type="match status" value="1"/>
</dbReference>
<evidence type="ECO:0000313" key="7">
    <source>
        <dbReference type="Proteomes" id="UP000788993"/>
    </source>
</evidence>
<organism evidence="6 7">
    <name type="scientific">Ogataea polymorpha</name>
    <dbReference type="NCBI Taxonomy" id="460523"/>
    <lineage>
        <taxon>Eukaryota</taxon>
        <taxon>Fungi</taxon>
        <taxon>Dikarya</taxon>
        <taxon>Ascomycota</taxon>
        <taxon>Saccharomycotina</taxon>
        <taxon>Pichiomycetes</taxon>
        <taxon>Pichiales</taxon>
        <taxon>Pichiaceae</taxon>
        <taxon>Ogataea</taxon>
    </lineage>
</organism>
<dbReference type="AlphaFoldDB" id="A0A9P8P285"/>
<keyword evidence="7" id="KW-1185">Reference proteome</keyword>
<dbReference type="GO" id="GO:0016586">
    <property type="term" value="C:RSC-type complex"/>
    <property type="evidence" value="ECO:0007669"/>
    <property type="project" value="TreeGrafter"/>
</dbReference>
<feature type="domain" description="RFX-type winged-helix" evidence="5">
    <location>
        <begin position="372"/>
        <end position="453"/>
    </location>
</feature>
<keyword evidence="3" id="KW-0804">Transcription</keyword>
<keyword evidence="1" id="KW-0156">Chromatin regulator</keyword>
<dbReference type="GO" id="GO:0003677">
    <property type="term" value="F:DNA binding"/>
    <property type="evidence" value="ECO:0007669"/>
    <property type="project" value="InterPro"/>
</dbReference>
<dbReference type="GO" id="GO:0006355">
    <property type="term" value="P:regulation of DNA-templated transcription"/>
    <property type="evidence" value="ECO:0007669"/>
    <property type="project" value="InterPro"/>
</dbReference>
<dbReference type="InterPro" id="IPR003150">
    <property type="entry name" value="DNA-bd_RFX"/>
</dbReference>